<keyword evidence="2 3" id="KW-0813">Transport</keyword>
<dbReference type="InterPro" id="IPR020396">
    <property type="entry name" value="NADH_UbQ_OxRdtase_CS"/>
</dbReference>
<comment type="caution">
    <text evidence="6">The sequence shown here is derived from an EMBL/GenBank/DDBJ whole genome shotgun (WGS) entry which is preliminary data.</text>
</comment>
<comment type="function">
    <text evidence="4">NDH-1 shuttles electrons from NADH, via FMN and iron-sulfur (Fe-S) centers, to quinones in the respiratory chain.</text>
</comment>
<dbReference type="Proteomes" id="UP000242699">
    <property type="component" value="Unassembled WGS sequence"/>
</dbReference>
<organism evidence="6 7">
    <name type="scientific">Sulfobacillus benefaciens</name>
    <dbReference type="NCBI Taxonomy" id="453960"/>
    <lineage>
        <taxon>Bacteria</taxon>
        <taxon>Bacillati</taxon>
        <taxon>Bacillota</taxon>
        <taxon>Clostridia</taxon>
        <taxon>Eubacteriales</taxon>
        <taxon>Clostridiales Family XVII. Incertae Sedis</taxon>
        <taxon>Sulfobacillus</taxon>
    </lineage>
</organism>
<keyword evidence="4" id="KW-0874">Quinone</keyword>
<comment type="similarity">
    <text evidence="1 3">Belongs to the complex I 30 kDa subunit family.</text>
</comment>
<proteinExistence type="inferred from homology"/>
<dbReference type="InterPro" id="IPR001268">
    <property type="entry name" value="NADH_UbQ_OxRdtase_30kDa_su"/>
</dbReference>
<dbReference type="AlphaFoldDB" id="A0A2T2X0Y9"/>
<dbReference type="EMBL" id="PXYT01000021">
    <property type="protein sequence ID" value="PSR28138.1"/>
    <property type="molecule type" value="Genomic_DNA"/>
</dbReference>
<evidence type="ECO:0000256" key="2">
    <source>
        <dbReference type="ARBA" id="ARBA00022448"/>
    </source>
</evidence>
<dbReference type="InterPro" id="IPR037232">
    <property type="entry name" value="NADH_quin_OxRdtase_su_C/D-like"/>
</dbReference>
<gene>
    <name evidence="6" type="ORF">C7B43_10470</name>
</gene>
<protein>
    <recommendedName>
        <fullName evidence="4">NADH-quinone oxidoreductase</fullName>
        <ecNumber evidence="4">7.1.1.-</ecNumber>
    </recommendedName>
</protein>
<evidence type="ECO:0000313" key="7">
    <source>
        <dbReference type="Proteomes" id="UP000242699"/>
    </source>
</evidence>
<accession>A0A2T2X0Y9</accession>
<evidence type="ECO:0000256" key="4">
    <source>
        <dbReference type="RuleBase" id="RU003582"/>
    </source>
</evidence>
<dbReference type="Pfam" id="PF00329">
    <property type="entry name" value="Complex1_30kDa"/>
    <property type="match status" value="1"/>
</dbReference>
<keyword evidence="3" id="KW-1278">Translocase</keyword>
<dbReference type="PROSITE" id="PS00542">
    <property type="entry name" value="COMPLEX1_30K"/>
    <property type="match status" value="1"/>
</dbReference>
<keyword evidence="3" id="KW-0520">NAD</keyword>
<comment type="catalytic activity">
    <reaction evidence="4">
        <text>a quinone + NADH + 5 H(+)(in) = a quinol + NAD(+) + 4 H(+)(out)</text>
        <dbReference type="Rhea" id="RHEA:57888"/>
        <dbReference type="ChEBI" id="CHEBI:15378"/>
        <dbReference type="ChEBI" id="CHEBI:24646"/>
        <dbReference type="ChEBI" id="CHEBI:57540"/>
        <dbReference type="ChEBI" id="CHEBI:57945"/>
        <dbReference type="ChEBI" id="CHEBI:132124"/>
    </reaction>
</comment>
<dbReference type="GO" id="GO:0008137">
    <property type="term" value="F:NADH dehydrogenase (ubiquinone) activity"/>
    <property type="evidence" value="ECO:0007669"/>
    <property type="project" value="InterPro"/>
</dbReference>
<dbReference type="Gene3D" id="3.30.460.80">
    <property type="entry name" value="NADH:ubiquinone oxidoreductase, 30kDa subunit"/>
    <property type="match status" value="1"/>
</dbReference>
<evidence type="ECO:0000256" key="3">
    <source>
        <dbReference type="RuleBase" id="RU003456"/>
    </source>
</evidence>
<evidence type="ECO:0000256" key="1">
    <source>
        <dbReference type="ARBA" id="ARBA00007569"/>
    </source>
</evidence>
<dbReference type="SUPFAM" id="SSF143243">
    <property type="entry name" value="Nqo5-like"/>
    <property type="match status" value="1"/>
</dbReference>
<dbReference type="GO" id="GO:0016651">
    <property type="term" value="F:oxidoreductase activity, acting on NAD(P)H"/>
    <property type="evidence" value="ECO:0007669"/>
    <property type="project" value="InterPro"/>
</dbReference>
<evidence type="ECO:0000313" key="6">
    <source>
        <dbReference type="EMBL" id="PSR28138.1"/>
    </source>
</evidence>
<reference evidence="6 7" key="1">
    <citation type="journal article" date="2014" name="BMC Genomics">
        <title>Comparison of environmental and isolate Sulfobacillus genomes reveals diverse carbon, sulfur, nitrogen, and hydrogen metabolisms.</title>
        <authorList>
            <person name="Justice N.B."/>
            <person name="Norman A."/>
            <person name="Brown C.T."/>
            <person name="Singh A."/>
            <person name="Thomas B.C."/>
            <person name="Banfield J.F."/>
        </authorList>
    </citation>
    <scope>NUCLEOTIDE SEQUENCE [LARGE SCALE GENOMIC DNA]</scope>
    <source>
        <strain evidence="6">AMDSBA1</strain>
    </source>
</reference>
<evidence type="ECO:0000259" key="5">
    <source>
        <dbReference type="Pfam" id="PF00329"/>
    </source>
</evidence>
<dbReference type="EC" id="7.1.1.-" evidence="4"/>
<dbReference type="GO" id="GO:0048038">
    <property type="term" value="F:quinone binding"/>
    <property type="evidence" value="ECO:0007669"/>
    <property type="project" value="UniProtKB-KW"/>
</dbReference>
<name>A0A2T2X0Y9_9FIRM</name>
<dbReference type="PANTHER" id="PTHR10884">
    <property type="entry name" value="NADH DEHYDROGENASE UBIQUINONE IRON-SULFUR PROTEIN 3"/>
    <property type="match status" value="1"/>
</dbReference>
<dbReference type="PANTHER" id="PTHR10884:SF14">
    <property type="entry name" value="NADH DEHYDROGENASE [UBIQUINONE] IRON-SULFUR PROTEIN 3, MITOCHONDRIAL"/>
    <property type="match status" value="1"/>
</dbReference>
<sequence length="126" mass="14252">MKKEVVPVGELLERVQDYLEQGYTFPVVHTAVDHGESLELIYVLRDLENPGREERILSVQISSDNPTLPSLTPLIPGLIFQEREVYDLFGVTYQGHPDLRRLLLPDDFSGHPLRKHYTATEGGIVG</sequence>
<feature type="domain" description="NADH:ubiquinone oxidoreductase 30kDa subunit" evidence="5">
    <location>
        <begin position="10"/>
        <end position="120"/>
    </location>
</feature>